<feature type="compositionally biased region" description="Polar residues" evidence="1">
    <location>
        <begin position="236"/>
        <end position="248"/>
    </location>
</feature>
<feature type="region of interest" description="Disordered" evidence="1">
    <location>
        <begin position="426"/>
        <end position="495"/>
    </location>
</feature>
<dbReference type="EMBL" id="KN824318">
    <property type="protein sequence ID" value="KIM24940.1"/>
    <property type="molecule type" value="Genomic_DNA"/>
</dbReference>
<sequence length="1536" mass="166263">MEATVPNQTRSQSRKLAPRTSKLGLTRLVAKPSNAALVSDVESKVSNGRESAKENPRPSHPPPSAFNRDKAQTNVPAPELKRKGSSRLQLKGSASRLGGLSNLVRRASRNLRDVTNMGVVAGGATSPSDATQFVDVGVNDVQTQNGEMSVEVYAQDTLHAHLKPKTELERVALEGNDPDIGEVMVVTRHKTRAELDPEWAQSQQEEVTTTDAEGRIGKSKSGWWSNKGKKVDGSQRRSGSLSRNSTLQHAPVSSGKEEDGGVSDQGQQPRASQENRGSLVIRAMRSPNAGSESGANKSETNILPQQLKGSKNKNKRPSVLTRRPGESTSSWEVGALSSPERESRQSVLVPSANRRRLVVKRASSDKGTKAASSVEEKATPPPPPTRRESLSNSQGSQEGSDGEPVTLIVRPVVNKRYSILSVNDDASGVESATSIEKQNRRSSTGSNIRWDADAMSQMAQKVREERKQLRAQRERERAQTGLAPSPREAQREAKTLARRRTPLSEVFDLSSQAEDNVANVDPIMAATQALIEATPSKQVDAVPQARPRNRPTSSQPRPVGIIALDSDKNDATICVLNGANAELQDLIGTMDLSTTPNVTPVIEATTPEPNEYRSRPASEYLAPAPNVRRASYPEQDQSLVSEKSIEGPSSTLAQPLRRASGSAITQQVAAWPPVATAHSPTSPSQNDPILAALAPVRQRKRTSSSTSSNPPSAFNRLPSNASANEVIPSLTLKTLRATHGNVKQKAKYYGDLDREAKNAEIALRSRKTSYDDGNTTRLVPSVRVRPVSFSGIDASKERDEAMASVDVVTDIPEELSNILAQQTSIASPKSTAAQNEDDTITLPADIPTTTTSNITGVTQESTPFVYTGVDASTQVIKQHTKAVPSLAHSSDYSFCREFSSYDEVNKAEVEPPTQPKTAALSAPSTNVFLQSPPAQPRLTHKSETSVASVESVGSYCVVTQRPTLPPIPPLVLHGRQSSVESTGLSMDDTFAFASKPSLEPSHSLTGAIRPGHRRTRSVISVNTGASRRHGNRGSTGSQESKISFSPFPRPEMSDRSFSPGLPSIMASPISHRSFDLTASEPTSPVSPNTGFTSSDSLFDSPHNRLSSSTTVGSLFGVDAGQKGSKGNLFGPQKPASLISDQTDTSIVSDNGSRPTLECFDGERISSKVLDQLSPCDPSKRKRLVARRNGIPSFEPPTKEETSSKAAIDLDVVDKMLAAEIATASTNLPKSRSLGHRRARTVLSRPLTINVDPIHEGQEDLPGLSHSPSRSRGSSSTSAAISSQNDSSDSAVAIAEPQPETGMVLRRYYTFQREVQQELDHSRQLWEDTAFSADELSAFEPPKHVQEMKSFLDESRKYYVELPSELRARRRARAAPYCVPSAPSSPTQQDTPGSPMDDVFKDLSTWDHRRGRKTSETKIRTRKVSEEKVRSRKTSEEKIRARKVSEKRSKKSAPPPVPSLSSRTFSPFVDSANAPSTQSTEDGLKAEPASLNSTVNTLRRTKPNVKLAIKPQESSQNTASKENVLRPKHSVEGMLER</sequence>
<gene>
    <name evidence="2" type="ORF">M408DRAFT_10660</name>
</gene>
<dbReference type="STRING" id="933852.A0A0C3AK24"/>
<dbReference type="HOGENOM" id="CLU_247009_0_0_1"/>
<organism evidence="2 3">
    <name type="scientific">Serendipita vermifera MAFF 305830</name>
    <dbReference type="NCBI Taxonomy" id="933852"/>
    <lineage>
        <taxon>Eukaryota</taxon>
        <taxon>Fungi</taxon>
        <taxon>Dikarya</taxon>
        <taxon>Basidiomycota</taxon>
        <taxon>Agaricomycotina</taxon>
        <taxon>Agaricomycetes</taxon>
        <taxon>Sebacinales</taxon>
        <taxon>Serendipitaceae</taxon>
        <taxon>Serendipita</taxon>
    </lineage>
</organism>
<feature type="region of interest" description="Disordered" evidence="1">
    <location>
        <begin position="1186"/>
        <end position="1205"/>
    </location>
</feature>
<feature type="compositionally biased region" description="Polar residues" evidence="1">
    <location>
        <begin position="430"/>
        <end position="447"/>
    </location>
</feature>
<feature type="region of interest" description="Disordered" evidence="1">
    <location>
        <begin position="1374"/>
        <end position="1536"/>
    </location>
</feature>
<accession>A0A0C3AK24</accession>
<feature type="region of interest" description="Disordered" evidence="1">
    <location>
        <begin position="193"/>
        <end position="406"/>
    </location>
</feature>
<feature type="compositionally biased region" description="Polar residues" evidence="1">
    <location>
        <begin position="1032"/>
        <end position="1043"/>
    </location>
</feature>
<dbReference type="OrthoDB" id="3261312at2759"/>
<feature type="compositionally biased region" description="Low complexity" evidence="1">
    <location>
        <begin position="703"/>
        <end position="712"/>
    </location>
</feature>
<feature type="compositionally biased region" description="Polar residues" evidence="1">
    <location>
        <begin position="1079"/>
        <end position="1104"/>
    </location>
</feature>
<feature type="compositionally biased region" description="Basic and acidic residues" evidence="1">
    <location>
        <begin position="1397"/>
        <end position="1446"/>
    </location>
</feature>
<evidence type="ECO:0000313" key="2">
    <source>
        <dbReference type="EMBL" id="KIM24940.1"/>
    </source>
</evidence>
<name>A0A0C3AK24_SERVB</name>
<evidence type="ECO:0000313" key="3">
    <source>
        <dbReference type="Proteomes" id="UP000054097"/>
    </source>
</evidence>
<protein>
    <submittedName>
        <fullName evidence="2">Uncharacterized protein</fullName>
    </submittedName>
</protein>
<dbReference type="Proteomes" id="UP000054097">
    <property type="component" value="Unassembled WGS sequence"/>
</dbReference>
<reference evidence="2 3" key="1">
    <citation type="submission" date="2014-04" db="EMBL/GenBank/DDBJ databases">
        <authorList>
            <consortium name="DOE Joint Genome Institute"/>
            <person name="Kuo A."/>
            <person name="Zuccaro A."/>
            <person name="Kohler A."/>
            <person name="Nagy L.G."/>
            <person name="Floudas D."/>
            <person name="Copeland A."/>
            <person name="Barry K.W."/>
            <person name="Cichocki N."/>
            <person name="Veneault-Fourrey C."/>
            <person name="LaButti K."/>
            <person name="Lindquist E.A."/>
            <person name="Lipzen A."/>
            <person name="Lundell T."/>
            <person name="Morin E."/>
            <person name="Murat C."/>
            <person name="Sun H."/>
            <person name="Tunlid A."/>
            <person name="Henrissat B."/>
            <person name="Grigoriev I.V."/>
            <person name="Hibbett D.S."/>
            <person name="Martin F."/>
            <person name="Nordberg H.P."/>
            <person name="Cantor M.N."/>
            <person name="Hua S.X."/>
        </authorList>
    </citation>
    <scope>NUCLEOTIDE SEQUENCE [LARGE SCALE GENOMIC DNA]</scope>
    <source>
        <strain evidence="2 3">MAFF 305830</strain>
    </source>
</reference>
<feature type="compositionally biased region" description="Polar residues" evidence="1">
    <location>
        <begin position="200"/>
        <end position="211"/>
    </location>
</feature>
<feature type="compositionally biased region" description="Polar residues" evidence="1">
    <location>
        <begin position="264"/>
        <end position="276"/>
    </location>
</feature>
<feature type="region of interest" description="Disordered" evidence="1">
    <location>
        <begin position="696"/>
        <end position="720"/>
    </location>
</feature>
<feature type="region of interest" description="Disordered" evidence="1">
    <location>
        <begin position="1248"/>
        <end position="1296"/>
    </location>
</feature>
<feature type="compositionally biased region" description="Polar residues" evidence="1">
    <location>
        <begin position="288"/>
        <end position="309"/>
    </location>
</feature>
<feature type="compositionally biased region" description="Polar residues" evidence="1">
    <location>
        <begin position="634"/>
        <end position="653"/>
    </location>
</feature>
<evidence type="ECO:0000256" key="1">
    <source>
        <dbReference type="SAM" id="MobiDB-lite"/>
    </source>
</evidence>
<feature type="compositionally biased region" description="Polar residues" evidence="1">
    <location>
        <begin position="1381"/>
        <end position="1391"/>
    </location>
</feature>
<feature type="compositionally biased region" description="Polar residues" evidence="1">
    <location>
        <begin position="390"/>
        <end position="399"/>
    </location>
</feature>
<feature type="compositionally biased region" description="Basic and acidic residues" evidence="1">
    <location>
        <begin position="461"/>
        <end position="478"/>
    </location>
</feature>
<feature type="compositionally biased region" description="Basic and acidic residues" evidence="1">
    <location>
        <begin position="1522"/>
        <end position="1536"/>
    </location>
</feature>
<feature type="compositionally biased region" description="Low complexity" evidence="1">
    <location>
        <begin position="1264"/>
        <end position="1292"/>
    </location>
</feature>
<feature type="region of interest" description="Disordered" evidence="1">
    <location>
        <begin position="626"/>
        <end position="659"/>
    </location>
</feature>
<feature type="compositionally biased region" description="Polar residues" evidence="1">
    <location>
        <begin position="1"/>
        <end position="11"/>
    </location>
</feature>
<feature type="compositionally biased region" description="Polar residues" evidence="1">
    <location>
        <begin position="1511"/>
        <end position="1520"/>
    </location>
</feature>
<keyword evidence="3" id="KW-1185">Reference proteome</keyword>
<reference evidence="3" key="2">
    <citation type="submission" date="2015-01" db="EMBL/GenBank/DDBJ databases">
        <title>Evolutionary Origins and Diversification of the Mycorrhizal Mutualists.</title>
        <authorList>
            <consortium name="DOE Joint Genome Institute"/>
            <consortium name="Mycorrhizal Genomics Consortium"/>
            <person name="Kohler A."/>
            <person name="Kuo A."/>
            <person name="Nagy L.G."/>
            <person name="Floudas D."/>
            <person name="Copeland A."/>
            <person name="Barry K.W."/>
            <person name="Cichocki N."/>
            <person name="Veneault-Fourrey C."/>
            <person name="LaButti K."/>
            <person name="Lindquist E.A."/>
            <person name="Lipzen A."/>
            <person name="Lundell T."/>
            <person name="Morin E."/>
            <person name="Murat C."/>
            <person name="Riley R."/>
            <person name="Ohm R."/>
            <person name="Sun H."/>
            <person name="Tunlid A."/>
            <person name="Henrissat B."/>
            <person name="Grigoriev I.V."/>
            <person name="Hibbett D.S."/>
            <person name="Martin F."/>
        </authorList>
    </citation>
    <scope>NUCLEOTIDE SEQUENCE [LARGE SCALE GENOMIC DNA]</scope>
    <source>
        <strain evidence="3">MAFF 305830</strain>
    </source>
</reference>
<proteinExistence type="predicted"/>
<feature type="compositionally biased region" description="Basic and acidic residues" evidence="1">
    <location>
        <begin position="362"/>
        <end position="378"/>
    </location>
</feature>
<feature type="region of interest" description="Disordered" evidence="1">
    <location>
        <begin position="536"/>
        <end position="559"/>
    </location>
</feature>
<feature type="region of interest" description="Disordered" evidence="1">
    <location>
        <begin position="1"/>
        <end position="86"/>
    </location>
</feature>
<feature type="region of interest" description="Disordered" evidence="1">
    <location>
        <begin position="996"/>
        <end position="1055"/>
    </location>
</feature>
<feature type="region of interest" description="Disordered" evidence="1">
    <location>
        <begin position="1078"/>
        <end position="1104"/>
    </location>
</feature>